<evidence type="ECO:0000313" key="2">
    <source>
        <dbReference type="Proteomes" id="UP000301870"/>
    </source>
</evidence>
<organism evidence="2 3">
    <name type="scientific">Spodoptera litura</name>
    <name type="common">Asian cotton leafworm</name>
    <dbReference type="NCBI Taxonomy" id="69820"/>
    <lineage>
        <taxon>Eukaryota</taxon>
        <taxon>Metazoa</taxon>
        <taxon>Ecdysozoa</taxon>
        <taxon>Arthropoda</taxon>
        <taxon>Hexapoda</taxon>
        <taxon>Insecta</taxon>
        <taxon>Pterygota</taxon>
        <taxon>Neoptera</taxon>
        <taxon>Endopterygota</taxon>
        <taxon>Lepidoptera</taxon>
        <taxon>Glossata</taxon>
        <taxon>Ditrysia</taxon>
        <taxon>Noctuoidea</taxon>
        <taxon>Noctuidae</taxon>
        <taxon>Amphipyrinae</taxon>
        <taxon>Spodoptera</taxon>
    </lineage>
</organism>
<feature type="signal peptide" evidence="1">
    <location>
        <begin position="1"/>
        <end position="24"/>
    </location>
</feature>
<dbReference type="AlphaFoldDB" id="A0A9J7EBI0"/>
<dbReference type="SMART" id="SM00708">
    <property type="entry name" value="PhBP"/>
    <property type="match status" value="1"/>
</dbReference>
<reference evidence="3" key="1">
    <citation type="submission" date="2025-08" db="UniProtKB">
        <authorList>
            <consortium name="RefSeq"/>
        </authorList>
    </citation>
    <scope>IDENTIFICATION</scope>
    <source>
        <strain evidence="3">Ishihara</strain>
        <tissue evidence="3">Whole body</tissue>
    </source>
</reference>
<dbReference type="PROSITE" id="PS51257">
    <property type="entry name" value="PROKAR_LIPOPROTEIN"/>
    <property type="match status" value="1"/>
</dbReference>
<dbReference type="CDD" id="cd23992">
    <property type="entry name" value="PBP_GOBP"/>
    <property type="match status" value="1"/>
</dbReference>
<dbReference type="SUPFAM" id="SSF47565">
    <property type="entry name" value="Insect pheromone/odorant-binding proteins"/>
    <property type="match status" value="1"/>
</dbReference>
<name>A0A9J7EBI0_SPOLT</name>
<dbReference type="RefSeq" id="XP_022827033.1">
    <property type="nucleotide sequence ID" value="XM_022971265.1"/>
</dbReference>
<evidence type="ECO:0000313" key="3">
    <source>
        <dbReference type="RefSeq" id="XP_022827033.1"/>
    </source>
</evidence>
<dbReference type="KEGG" id="sliu:111356782"/>
<keyword evidence="2" id="KW-1185">Reference proteome</keyword>
<protein>
    <submittedName>
        <fullName evidence="3">Uncharacterized protein LOC111356782</fullName>
    </submittedName>
</protein>
<feature type="chain" id="PRO_5039951830" evidence="1">
    <location>
        <begin position="25"/>
        <end position="149"/>
    </location>
</feature>
<proteinExistence type="predicted"/>
<accession>A0A9J7EBI0</accession>
<dbReference type="Proteomes" id="UP000301870">
    <property type="component" value="Chromosome 23"/>
</dbReference>
<dbReference type="InterPro" id="IPR036728">
    <property type="entry name" value="PBP_GOBP_sf"/>
</dbReference>
<keyword evidence="1" id="KW-0732">Signal</keyword>
<dbReference type="Pfam" id="PF01395">
    <property type="entry name" value="PBP_GOBP"/>
    <property type="match status" value="1"/>
</dbReference>
<dbReference type="OrthoDB" id="6618046at2759"/>
<dbReference type="Gene3D" id="1.10.238.20">
    <property type="entry name" value="Pheromone/general odorant binding protein domain"/>
    <property type="match status" value="1"/>
</dbReference>
<gene>
    <name evidence="3" type="primary">LOC111356782</name>
</gene>
<dbReference type="GO" id="GO:0005549">
    <property type="term" value="F:odorant binding"/>
    <property type="evidence" value="ECO:0007669"/>
    <property type="project" value="InterPro"/>
</dbReference>
<dbReference type="InterPro" id="IPR006170">
    <property type="entry name" value="PBP/GOBP"/>
</dbReference>
<evidence type="ECO:0000256" key="1">
    <source>
        <dbReference type="SAM" id="SignalP"/>
    </source>
</evidence>
<sequence>MSKFIYLVFSLVIVSISCYKYVYAYQDVESAINRRQSIMAKCAYKFGVTDNDLRTALRSGDVDAIDPCFWSCCFKGTGVLNKEGLYDLEATLPFIKLTFRDDDYKEVQEIAKLCETVNNEIVNNGDAGCERAAMLVSCFLDGGSDRHFY</sequence>
<dbReference type="GeneID" id="111356782"/>